<evidence type="ECO:0000313" key="2">
    <source>
        <dbReference type="Proteomes" id="UP000237105"/>
    </source>
</evidence>
<sequence>NVSTHNSENRSKYLYPLAQESSSITSQMKGYSYTVESMSPINYFKNRYHKASGWRNEYTQ</sequence>
<name>A0A2P5AZU6_PARAD</name>
<evidence type="ECO:0000313" key="1">
    <source>
        <dbReference type="EMBL" id="PON42031.1"/>
    </source>
</evidence>
<protein>
    <submittedName>
        <fullName evidence="1">Uncharacterized protein</fullName>
    </submittedName>
</protein>
<keyword evidence="2" id="KW-1185">Reference proteome</keyword>
<feature type="non-terminal residue" evidence="1">
    <location>
        <position position="1"/>
    </location>
</feature>
<gene>
    <name evidence="1" type="ORF">PanWU01x14_285000</name>
</gene>
<reference evidence="2" key="1">
    <citation type="submission" date="2016-06" db="EMBL/GenBank/DDBJ databases">
        <title>Parallel loss of symbiosis genes in relatives of nitrogen-fixing non-legume Parasponia.</title>
        <authorList>
            <person name="Van Velzen R."/>
            <person name="Holmer R."/>
            <person name="Bu F."/>
            <person name="Rutten L."/>
            <person name="Van Zeijl A."/>
            <person name="Liu W."/>
            <person name="Santuari L."/>
            <person name="Cao Q."/>
            <person name="Sharma T."/>
            <person name="Shen D."/>
            <person name="Roswanjaya Y."/>
            <person name="Wardhani T."/>
            <person name="Kalhor M.S."/>
            <person name="Jansen J."/>
            <person name="Van den Hoogen J."/>
            <person name="Gungor B."/>
            <person name="Hartog M."/>
            <person name="Hontelez J."/>
            <person name="Verver J."/>
            <person name="Yang W.-C."/>
            <person name="Schijlen E."/>
            <person name="Repin R."/>
            <person name="Schilthuizen M."/>
            <person name="Schranz E."/>
            <person name="Heidstra R."/>
            <person name="Miyata K."/>
            <person name="Fedorova E."/>
            <person name="Kohlen W."/>
            <person name="Bisseling T."/>
            <person name="Smit S."/>
            <person name="Geurts R."/>
        </authorList>
    </citation>
    <scope>NUCLEOTIDE SEQUENCE [LARGE SCALE GENOMIC DNA]</scope>
    <source>
        <strain evidence="2">cv. WU1-14</strain>
    </source>
</reference>
<dbReference type="AlphaFoldDB" id="A0A2P5AZU6"/>
<organism evidence="1 2">
    <name type="scientific">Parasponia andersonii</name>
    <name type="common">Sponia andersonii</name>
    <dbReference type="NCBI Taxonomy" id="3476"/>
    <lineage>
        <taxon>Eukaryota</taxon>
        <taxon>Viridiplantae</taxon>
        <taxon>Streptophyta</taxon>
        <taxon>Embryophyta</taxon>
        <taxon>Tracheophyta</taxon>
        <taxon>Spermatophyta</taxon>
        <taxon>Magnoliopsida</taxon>
        <taxon>eudicotyledons</taxon>
        <taxon>Gunneridae</taxon>
        <taxon>Pentapetalae</taxon>
        <taxon>rosids</taxon>
        <taxon>fabids</taxon>
        <taxon>Rosales</taxon>
        <taxon>Cannabaceae</taxon>
        <taxon>Parasponia</taxon>
    </lineage>
</organism>
<accession>A0A2P5AZU6</accession>
<proteinExistence type="predicted"/>
<dbReference type="EMBL" id="JXTB01000401">
    <property type="protein sequence ID" value="PON42031.1"/>
    <property type="molecule type" value="Genomic_DNA"/>
</dbReference>
<dbReference type="Proteomes" id="UP000237105">
    <property type="component" value="Unassembled WGS sequence"/>
</dbReference>
<comment type="caution">
    <text evidence="1">The sequence shown here is derived from an EMBL/GenBank/DDBJ whole genome shotgun (WGS) entry which is preliminary data.</text>
</comment>